<protein>
    <submittedName>
        <fullName evidence="2">Glycosyltransferase family 61 protein</fullName>
    </submittedName>
</protein>
<dbReference type="InterPro" id="IPR049625">
    <property type="entry name" value="Glyco_transf_61_cat"/>
</dbReference>
<dbReference type="Pfam" id="PF04577">
    <property type="entry name" value="Glyco_transf_61"/>
    <property type="match status" value="1"/>
</dbReference>
<evidence type="ECO:0000259" key="1">
    <source>
        <dbReference type="Pfam" id="PF04577"/>
    </source>
</evidence>
<accession>A0ABT0IX77</accession>
<reference evidence="2 3" key="1">
    <citation type="submission" date="2022-04" db="EMBL/GenBank/DDBJ databases">
        <title>Rhizobium coralii sp. nov., isolated from coral Turbinaria peltata.</title>
        <authorList>
            <person name="Sun H."/>
        </authorList>
    </citation>
    <scope>NUCLEOTIDE SEQUENCE [LARGE SCALE GENOMIC DNA]</scope>
    <source>
        <strain evidence="2 3">NTR19</strain>
    </source>
</reference>
<sequence>MLSFSPIVHSFRKAAGMPSLDIEAAATEDWTIAPATKRFIRPAKFLPHHLDRIKGTEFGSVPEILKGFRGNYETTQEATVGYRLKNVDLIDGVLYGEKSSRSLKPRRRRLPIYFRPQASAKGALFESWVGNRWFGNWLADDCLTYSLADEYGTPITTRPITRGHEPQYARKLELKPVYVRDVHFEELIVFRDRGHNPSKKKRADAVREKLIASSPTAPRHPGVFILRGTRGDHRVLSNETQIADRFACQYGFRMIDPLACSVDDIVQACAGARIVAGVEGSHLVHGISVMPQDATLFVLQPADRVVSFLKVLTDRQGQTYAFVIGEGTSDNFQVAWVDIERTLDMVFS</sequence>
<evidence type="ECO:0000313" key="3">
    <source>
        <dbReference type="Proteomes" id="UP001202827"/>
    </source>
</evidence>
<dbReference type="EMBL" id="JALPRY010000028">
    <property type="protein sequence ID" value="MCK8782455.1"/>
    <property type="molecule type" value="Genomic_DNA"/>
</dbReference>
<proteinExistence type="predicted"/>
<comment type="caution">
    <text evidence="2">The sequence shown here is derived from an EMBL/GenBank/DDBJ whole genome shotgun (WGS) entry which is preliminary data.</text>
</comment>
<feature type="domain" description="Glycosyltransferase 61 catalytic" evidence="1">
    <location>
        <begin position="157"/>
        <end position="293"/>
    </location>
</feature>
<keyword evidence="3" id="KW-1185">Reference proteome</keyword>
<organism evidence="2 3">
    <name type="scientific">Neorhizobium turbinariae</name>
    <dbReference type="NCBI Taxonomy" id="2937795"/>
    <lineage>
        <taxon>Bacteria</taxon>
        <taxon>Pseudomonadati</taxon>
        <taxon>Pseudomonadota</taxon>
        <taxon>Alphaproteobacteria</taxon>
        <taxon>Hyphomicrobiales</taxon>
        <taxon>Rhizobiaceae</taxon>
        <taxon>Rhizobium/Agrobacterium group</taxon>
        <taxon>Neorhizobium</taxon>
    </lineage>
</organism>
<name>A0ABT0IX77_9HYPH</name>
<dbReference type="Proteomes" id="UP001202827">
    <property type="component" value="Unassembled WGS sequence"/>
</dbReference>
<gene>
    <name evidence="2" type="ORF">M0654_20980</name>
</gene>
<dbReference type="RefSeq" id="WP_245450587.1">
    <property type="nucleotide sequence ID" value="NZ_JALPRY010000028.1"/>
</dbReference>
<evidence type="ECO:0000313" key="2">
    <source>
        <dbReference type="EMBL" id="MCK8782455.1"/>
    </source>
</evidence>